<evidence type="ECO:0000313" key="2">
    <source>
        <dbReference type="Proteomes" id="UP000216871"/>
    </source>
</evidence>
<proteinExistence type="predicted"/>
<dbReference type="Proteomes" id="UP000216871">
    <property type="component" value="Unassembled WGS sequence"/>
</dbReference>
<protein>
    <submittedName>
        <fullName evidence="1">Uncharacterized protein</fullName>
    </submittedName>
</protein>
<dbReference type="AlphaFoldDB" id="A0A261FKZ9"/>
<name>A0A261FKZ9_9BIFI</name>
<accession>A0A261FKZ9</accession>
<gene>
    <name evidence="1" type="ORF">BMYO_1071</name>
</gene>
<keyword evidence="2" id="KW-1185">Reference proteome</keyword>
<comment type="caution">
    <text evidence="1">The sequence shown here is derived from an EMBL/GenBank/DDBJ whole genome shotgun (WGS) entry which is preliminary data.</text>
</comment>
<dbReference type="EMBL" id="MWWW01000011">
    <property type="protein sequence ID" value="OZG59837.1"/>
    <property type="molecule type" value="Genomic_DNA"/>
</dbReference>
<organism evidence="1 2">
    <name type="scientific">Bifidobacterium myosotis</name>
    <dbReference type="NCBI Taxonomy" id="1630166"/>
    <lineage>
        <taxon>Bacteria</taxon>
        <taxon>Bacillati</taxon>
        <taxon>Actinomycetota</taxon>
        <taxon>Actinomycetes</taxon>
        <taxon>Bifidobacteriales</taxon>
        <taxon>Bifidobacteriaceae</taxon>
        <taxon>Bifidobacterium</taxon>
    </lineage>
</organism>
<sequence length="76" mass="7835">METVCRTGCCGCSCCGVNCSVGGTEDDVIPDGFGCECGCGSGCSCGCCSFMLIRLNLFALAERIVTMSTIVDESRP</sequence>
<reference evidence="1 2" key="1">
    <citation type="journal article" date="2017" name="BMC Genomics">
        <title>Comparative genomic and phylogenomic analyses of the Bifidobacteriaceae family.</title>
        <authorList>
            <person name="Lugli G.A."/>
            <person name="Milani C."/>
            <person name="Turroni F."/>
            <person name="Duranti S."/>
            <person name="Mancabelli L."/>
            <person name="Mangifesta M."/>
            <person name="Ferrario C."/>
            <person name="Modesto M."/>
            <person name="Mattarelli P."/>
            <person name="Jiri K."/>
            <person name="van Sinderen D."/>
            <person name="Ventura M."/>
        </authorList>
    </citation>
    <scope>NUCLEOTIDE SEQUENCE [LARGE SCALE GENOMIC DNA]</scope>
    <source>
        <strain evidence="1 2">DSM 100196</strain>
    </source>
</reference>
<evidence type="ECO:0000313" key="1">
    <source>
        <dbReference type="EMBL" id="OZG59837.1"/>
    </source>
</evidence>